<reference evidence="1 2" key="1">
    <citation type="submission" date="2017-09" db="EMBL/GenBank/DDBJ databases">
        <title>Large-scale bioinformatics analysis of Bacillus genomes uncovers conserved roles of natural products in bacterial physiology.</title>
        <authorList>
            <consortium name="Agbiome Team Llc"/>
            <person name="Bleich R.M."/>
            <person name="Grubbs K.J."/>
            <person name="Santa Maria K.C."/>
            <person name="Allen S.E."/>
            <person name="Farag S."/>
            <person name="Shank E.A."/>
            <person name="Bowers A."/>
        </authorList>
    </citation>
    <scope>NUCLEOTIDE SEQUENCE [LARGE SCALE GENOMIC DNA]</scope>
    <source>
        <strain evidence="1 2">AFS021349</strain>
    </source>
</reference>
<organism evidence="1 2">
    <name type="scientific">Bacillus toyonensis</name>
    <dbReference type="NCBI Taxonomy" id="155322"/>
    <lineage>
        <taxon>Bacteria</taxon>
        <taxon>Bacillati</taxon>
        <taxon>Bacillota</taxon>
        <taxon>Bacilli</taxon>
        <taxon>Bacillales</taxon>
        <taxon>Bacillaceae</taxon>
        <taxon>Bacillus</taxon>
        <taxon>Bacillus cereus group</taxon>
    </lineage>
</organism>
<name>A0A2A8H782_9BACI</name>
<accession>A0A2A8H782</accession>
<dbReference type="AlphaFoldDB" id="A0A2A8H782"/>
<dbReference type="Proteomes" id="UP000220841">
    <property type="component" value="Unassembled WGS sequence"/>
</dbReference>
<evidence type="ECO:0000313" key="1">
    <source>
        <dbReference type="EMBL" id="PEP88979.1"/>
    </source>
</evidence>
<dbReference type="EMBL" id="NUBY01000284">
    <property type="protein sequence ID" value="PEP88979.1"/>
    <property type="molecule type" value="Genomic_DNA"/>
</dbReference>
<sequence>MIYGELITWRAYQDLIIFEINYKNEYIELISHKHLIFNLEQINGGKYILFDTLKKEIFII</sequence>
<comment type="caution">
    <text evidence="1">The sequence shown here is derived from an EMBL/GenBank/DDBJ whole genome shotgun (WGS) entry which is preliminary data.</text>
</comment>
<proteinExistence type="predicted"/>
<protein>
    <submittedName>
        <fullName evidence="1">Uncharacterized protein</fullName>
    </submittedName>
</protein>
<gene>
    <name evidence="1" type="ORF">CN585_28925</name>
</gene>
<evidence type="ECO:0000313" key="2">
    <source>
        <dbReference type="Proteomes" id="UP000220841"/>
    </source>
</evidence>